<gene>
    <name evidence="2" type="ORF">EII11_05405</name>
</gene>
<accession>A0A3P1SFB6</accession>
<reference evidence="2 3" key="1">
    <citation type="submission" date="2018-11" db="EMBL/GenBank/DDBJ databases">
        <title>Genomes From Bacteria Associated with the Canine Oral Cavity: a Test Case for Automated Genome-Based Taxonomic Assignment.</title>
        <authorList>
            <person name="Coil D.A."/>
            <person name="Jospin G."/>
            <person name="Darling A.E."/>
            <person name="Wallis C."/>
            <person name="Davis I.J."/>
            <person name="Harris S."/>
            <person name="Eisen J.A."/>
            <person name="Holcombe L.J."/>
            <person name="O'Flynn C."/>
        </authorList>
    </citation>
    <scope>NUCLEOTIDE SEQUENCE [LARGE SCALE GENOMIC DNA]</scope>
    <source>
        <strain evidence="2 3">OH770</strain>
    </source>
</reference>
<dbReference type="OrthoDB" id="3255666at2"/>
<dbReference type="RefSeq" id="WP_124869682.1">
    <property type="nucleotide sequence ID" value="NZ_RQZF01000003.1"/>
</dbReference>
<proteinExistence type="predicted"/>
<protein>
    <recommendedName>
        <fullName evidence="1">Transposase IS204/IS1001/IS1096/IS1165 DDE domain-containing protein</fullName>
    </recommendedName>
</protein>
<evidence type="ECO:0000259" key="1">
    <source>
        <dbReference type="Pfam" id="PF01610"/>
    </source>
</evidence>
<dbReference type="AlphaFoldDB" id="A0A3P1SFB6"/>
<comment type="caution">
    <text evidence="2">The sequence shown here is derived from an EMBL/GenBank/DDBJ whole genome shotgun (WGS) entry which is preliminary data.</text>
</comment>
<dbReference type="InterPro" id="IPR002560">
    <property type="entry name" value="Transposase_DDE"/>
</dbReference>
<dbReference type="EMBL" id="RQZF01000003">
    <property type="protein sequence ID" value="RRC95696.1"/>
    <property type="molecule type" value="Genomic_DNA"/>
</dbReference>
<dbReference type="Pfam" id="PF01610">
    <property type="entry name" value="DDE_Tnp_ISL3"/>
    <property type="match status" value="1"/>
</dbReference>
<organism evidence="2 3">
    <name type="scientific">Schaalia canis</name>
    <dbReference type="NCBI Taxonomy" id="100469"/>
    <lineage>
        <taxon>Bacteria</taxon>
        <taxon>Bacillati</taxon>
        <taxon>Actinomycetota</taxon>
        <taxon>Actinomycetes</taxon>
        <taxon>Actinomycetales</taxon>
        <taxon>Actinomycetaceae</taxon>
        <taxon>Schaalia</taxon>
    </lineage>
</organism>
<sequence length="80" mass="8490">MICTGVSSVLSEVIKLGRKLQNYAADSLVCYDSDTSSGPTEALNARLEHLRGAALGFCNLANHITRSSPETGGFTPHLQP</sequence>
<name>A0A3P1SFB6_9ACTO</name>
<evidence type="ECO:0000313" key="3">
    <source>
        <dbReference type="Proteomes" id="UP000280444"/>
    </source>
</evidence>
<keyword evidence="3" id="KW-1185">Reference proteome</keyword>
<evidence type="ECO:0000313" key="2">
    <source>
        <dbReference type="EMBL" id="RRC95696.1"/>
    </source>
</evidence>
<feature type="domain" description="Transposase IS204/IS1001/IS1096/IS1165 DDE" evidence="1">
    <location>
        <begin position="7"/>
        <end position="66"/>
    </location>
</feature>
<dbReference type="Proteomes" id="UP000280444">
    <property type="component" value="Unassembled WGS sequence"/>
</dbReference>